<dbReference type="InterPro" id="IPR011990">
    <property type="entry name" value="TPR-like_helical_dom_sf"/>
</dbReference>
<evidence type="ECO:0008006" key="6">
    <source>
        <dbReference type="Google" id="ProtNLM"/>
    </source>
</evidence>
<feature type="repeat" description="PPR" evidence="3">
    <location>
        <begin position="82"/>
        <end position="116"/>
    </location>
</feature>
<feature type="repeat" description="PPR" evidence="3">
    <location>
        <begin position="353"/>
        <end position="387"/>
    </location>
</feature>
<evidence type="ECO:0000256" key="2">
    <source>
        <dbReference type="ARBA" id="ARBA00022737"/>
    </source>
</evidence>
<dbReference type="AlphaFoldDB" id="A0AAP0ERB6"/>
<dbReference type="Pfam" id="PF01535">
    <property type="entry name" value="PPR"/>
    <property type="match status" value="4"/>
</dbReference>
<dbReference type="GO" id="GO:0031930">
    <property type="term" value="P:mitochondria-nucleus signaling pathway"/>
    <property type="evidence" value="ECO:0007669"/>
    <property type="project" value="TreeGrafter"/>
</dbReference>
<feature type="repeat" description="PPR" evidence="3">
    <location>
        <begin position="460"/>
        <end position="494"/>
    </location>
</feature>
<evidence type="ECO:0000313" key="5">
    <source>
        <dbReference type="Proteomes" id="UP001417504"/>
    </source>
</evidence>
<accession>A0AAP0ERB6</accession>
<sequence length="553" mass="62449">MKLCYFNSISSFSMPNTLFSTRFVGSIKAMKSLAIHTSNAAIDLTRYAGEFRALVRDLSLNSKNYLALRQLDSMLAKTHLLDSATSVLVIDGLCQLSKLSRAVTVLSCLRKRGTVPDKFLYSVVVHCMVRHGGIHDVESIWNEVCGPSSSSERRIDASDFIAYICKSSSSVLEVESLCERVLIGGWFLSRQSYIALIGALCRNNKCSLAKSTLMNMKSKGFEPDNLTYLVMFQCLCRNGYLVEADSVLRKLVRREFSVDICVYGSFLHGLCKKGLLREADKLFDKMLERDCAEGLSDTKLKKGRRVIFQLNCSGAVPEIIAYETYFRSLCSVGRLEKAEKLLKEMMLKRSVLEVCVYKSFVKSLFRAGRAEDAIRFFNAQRGKGTAPMEGLAECIIRGLCEIKCVDDAWRIFVEFYTSNRFLFANEVCNCILSSYWRSGRQMEAENLFERMLEGSFGGPNISTYLVMLKGLCDEGNQEKAISMFEELLKKDVPVTETLYEVVIIGFCRSGDLAKVQKYLNKMIEDGYLLSYSRWKLLYDSSLVGRGNGHSLRF</sequence>
<dbReference type="InterPro" id="IPR002885">
    <property type="entry name" value="PPR_rpt"/>
</dbReference>
<feature type="repeat" description="PPR" evidence="3">
    <location>
        <begin position="189"/>
        <end position="223"/>
    </location>
</feature>
<gene>
    <name evidence="4" type="ORF">Sjap_022342</name>
</gene>
<organism evidence="4 5">
    <name type="scientific">Stephania japonica</name>
    <dbReference type="NCBI Taxonomy" id="461633"/>
    <lineage>
        <taxon>Eukaryota</taxon>
        <taxon>Viridiplantae</taxon>
        <taxon>Streptophyta</taxon>
        <taxon>Embryophyta</taxon>
        <taxon>Tracheophyta</taxon>
        <taxon>Spermatophyta</taxon>
        <taxon>Magnoliopsida</taxon>
        <taxon>Ranunculales</taxon>
        <taxon>Menispermaceae</taxon>
        <taxon>Menispermoideae</taxon>
        <taxon>Cissampelideae</taxon>
        <taxon>Stephania</taxon>
    </lineage>
</organism>
<dbReference type="SUPFAM" id="SSF81901">
    <property type="entry name" value="HCP-like"/>
    <property type="match status" value="1"/>
</dbReference>
<dbReference type="PROSITE" id="PS51375">
    <property type="entry name" value="PPR"/>
    <property type="match status" value="8"/>
</dbReference>
<evidence type="ECO:0000256" key="1">
    <source>
        <dbReference type="ARBA" id="ARBA00007626"/>
    </source>
</evidence>
<keyword evidence="5" id="KW-1185">Reference proteome</keyword>
<feature type="repeat" description="PPR" evidence="3">
    <location>
        <begin position="259"/>
        <end position="293"/>
    </location>
</feature>
<dbReference type="NCBIfam" id="TIGR00756">
    <property type="entry name" value="PPR"/>
    <property type="match status" value="5"/>
</dbReference>
<dbReference type="Pfam" id="PF13041">
    <property type="entry name" value="PPR_2"/>
    <property type="match status" value="2"/>
</dbReference>
<evidence type="ECO:0000313" key="4">
    <source>
        <dbReference type="EMBL" id="KAK9096845.1"/>
    </source>
</evidence>
<dbReference type="Gene3D" id="1.25.40.10">
    <property type="entry name" value="Tetratricopeptide repeat domain"/>
    <property type="match status" value="4"/>
</dbReference>
<dbReference type="EMBL" id="JBBNAE010000009">
    <property type="protein sequence ID" value="KAK9096845.1"/>
    <property type="molecule type" value="Genomic_DNA"/>
</dbReference>
<dbReference type="PANTHER" id="PTHR47936:SF1">
    <property type="entry name" value="PENTATRICOPEPTIDE REPEAT-CONTAINING PROTEIN GUN1, CHLOROPLASTIC"/>
    <property type="match status" value="1"/>
</dbReference>
<dbReference type="PANTHER" id="PTHR47936">
    <property type="entry name" value="PPR_LONG DOMAIN-CONTAINING PROTEIN"/>
    <property type="match status" value="1"/>
</dbReference>
<feature type="repeat" description="PPR" evidence="3">
    <location>
        <begin position="224"/>
        <end position="258"/>
    </location>
</feature>
<dbReference type="GO" id="GO:0009507">
    <property type="term" value="C:chloroplast"/>
    <property type="evidence" value="ECO:0007669"/>
    <property type="project" value="TreeGrafter"/>
</dbReference>
<dbReference type="GO" id="GO:0010019">
    <property type="term" value="P:chloroplast-nucleus signaling pathway"/>
    <property type="evidence" value="ECO:0007669"/>
    <property type="project" value="TreeGrafter"/>
</dbReference>
<comment type="similarity">
    <text evidence="1">Belongs to the PPR family. P subfamily.</text>
</comment>
<evidence type="ECO:0000256" key="3">
    <source>
        <dbReference type="PROSITE-ProRule" id="PRU00708"/>
    </source>
</evidence>
<reference evidence="4 5" key="1">
    <citation type="submission" date="2024-01" db="EMBL/GenBank/DDBJ databases">
        <title>Genome assemblies of Stephania.</title>
        <authorList>
            <person name="Yang L."/>
        </authorList>
    </citation>
    <scope>NUCLEOTIDE SEQUENCE [LARGE SCALE GENOMIC DNA]</scope>
    <source>
        <strain evidence="4">QJT</strain>
        <tissue evidence="4">Leaf</tissue>
    </source>
</reference>
<proteinExistence type="inferred from homology"/>
<feature type="repeat" description="PPR" evidence="3">
    <location>
        <begin position="495"/>
        <end position="529"/>
    </location>
</feature>
<dbReference type="Proteomes" id="UP001417504">
    <property type="component" value="Unassembled WGS sequence"/>
</dbReference>
<name>A0AAP0ERB6_9MAGN</name>
<comment type="caution">
    <text evidence="4">The sequence shown here is derived from an EMBL/GenBank/DDBJ whole genome shotgun (WGS) entry which is preliminary data.</text>
</comment>
<feature type="repeat" description="PPR" evidence="3">
    <location>
        <begin position="318"/>
        <end position="352"/>
    </location>
</feature>
<protein>
    <recommendedName>
        <fullName evidence="6">Pentatricopeptide repeat-containing protein</fullName>
    </recommendedName>
</protein>
<keyword evidence="2" id="KW-0677">Repeat</keyword>